<dbReference type="PROSITE" id="PS50966">
    <property type="entry name" value="ZF_SWIM"/>
    <property type="match status" value="1"/>
</dbReference>
<dbReference type="Pfam" id="PF04434">
    <property type="entry name" value="SWIM"/>
    <property type="match status" value="1"/>
</dbReference>
<evidence type="ECO:0000256" key="1">
    <source>
        <dbReference type="SAM" id="MobiDB-lite"/>
    </source>
</evidence>
<dbReference type="InterPro" id="IPR007527">
    <property type="entry name" value="Znf_SWIM"/>
</dbReference>
<feature type="domain" description="RNase H type-1" evidence="2">
    <location>
        <begin position="37"/>
        <end position="166"/>
    </location>
</feature>
<dbReference type="Pfam" id="PF13456">
    <property type="entry name" value="RVT_3"/>
    <property type="match status" value="1"/>
</dbReference>
<sequence length="236" mass="26008">MRKISPEMTSSQFLDLDSDWNDVLAPGTGGKSGQSSGKGRLRGHFDGASRGNPGEAGAGAVLFDGRGTPVWECARPLGKKTNNEAEYLALLILLEELERRGVPADIRGDSRLVVNQVTGRWKINEPRLRELADRAMELLRSTKSSLSWVPREENSAADRLSNIALDGPKEGERGASPRERPAFDPDRLERIHDTILIAHGTEDYAVDLLHRACTCPAFQRSRQCKHLDAALVRFGK</sequence>
<evidence type="ECO:0000313" key="4">
    <source>
        <dbReference type="EMBL" id="MPM02970.1"/>
    </source>
</evidence>
<organism evidence="4">
    <name type="scientific">bioreactor metagenome</name>
    <dbReference type="NCBI Taxonomy" id="1076179"/>
    <lineage>
        <taxon>unclassified sequences</taxon>
        <taxon>metagenomes</taxon>
        <taxon>ecological metagenomes</taxon>
    </lineage>
</organism>
<dbReference type="PANTHER" id="PTHR46387:SF2">
    <property type="entry name" value="RIBONUCLEASE HI"/>
    <property type="match status" value="1"/>
</dbReference>
<accession>A0A644WGT2</accession>
<dbReference type="EC" id="3.1.26.4" evidence="4"/>
<dbReference type="CDD" id="cd09279">
    <property type="entry name" value="RNase_HI_like"/>
    <property type="match status" value="1"/>
</dbReference>
<dbReference type="InterPro" id="IPR012337">
    <property type="entry name" value="RNaseH-like_sf"/>
</dbReference>
<dbReference type="AlphaFoldDB" id="A0A644WGT2"/>
<dbReference type="Gene3D" id="3.30.420.10">
    <property type="entry name" value="Ribonuclease H-like superfamily/Ribonuclease H"/>
    <property type="match status" value="1"/>
</dbReference>
<dbReference type="InterPro" id="IPR036397">
    <property type="entry name" value="RNaseH_sf"/>
</dbReference>
<dbReference type="GO" id="GO:0004523">
    <property type="term" value="F:RNA-DNA hybrid ribonuclease activity"/>
    <property type="evidence" value="ECO:0007669"/>
    <property type="project" value="UniProtKB-EC"/>
</dbReference>
<comment type="caution">
    <text evidence="4">The sequence shown here is derived from an EMBL/GenBank/DDBJ whole genome shotgun (WGS) entry which is preliminary data.</text>
</comment>
<dbReference type="EMBL" id="VSSQ01000912">
    <property type="protein sequence ID" value="MPM02970.1"/>
    <property type="molecule type" value="Genomic_DNA"/>
</dbReference>
<feature type="region of interest" description="Disordered" evidence="1">
    <location>
        <begin position="159"/>
        <end position="183"/>
    </location>
</feature>
<dbReference type="GO" id="GO:0003676">
    <property type="term" value="F:nucleic acid binding"/>
    <property type="evidence" value="ECO:0007669"/>
    <property type="project" value="InterPro"/>
</dbReference>
<evidence type="ECO:0000259" key="2">
    <source>
        <dbReference type="PROSITE" id="PS50879"/>
    </source>
</evidence>
<reference evidence="4" key="1">
    <citation type="submission" date="2019-08" db="EMBL/GenBank/DDBJ databases">
        <authorList>
            <person name="Kucharzyk K."/>
            <person name="Murdoch R.W."/>
            <person name="Higgins S."/>
            <person name="Loffler F."/>
        </authorList>
    </citation>
    <scope>NUCLEOTIDE SEQUENCE</scope>
</reference>
<dbReference type="PROSITE" id="PS50879">
    <property type="entry name" value="RNASE_H_1"/>
    <property type="match status" value="1"/>
</dbReference>
<evidence type="ECO:0000259" key="3">
    <source>
        <dbReference type="PROSITE" id="PS50966"/>
    </source>
</evidence>
<keyword evidence="4" id="KW-0378">Hydrolase</keyword>
<proteinExistence type="predicted"/>
<dbReference type="SUPFAM" id="SSF53098">
    <property type="entry name" value="Ribonuclease H-like"/>
    <property type="match status" value="1"/>
</dbReference>
<feature type="region of interest" description="Disordered" evidence="1">
    <location>
        <begin position="24"/>
        <end position="58"/>
    </location>
</feature>
<gene>
    <name evidence="4" type="primary">rnhA_15</name>
    <name evidence="4" type="ORF">SDC9_49229</name>
</gene>
<protein>
    <submittedName>
        <fullName evidence="4">Ribonuclease H</fullName>
        <ecNumber evidence="4">3.1.26.4</ecNumber>
    </submittedName>
</protein>
<dbReference type="InterPro" id="IPR002156">
    <property type="entry name" value="RNaseH_domain"/>
</dbReference>
<feature type="domain" description="SWIM-type" evidence="3">
    <location>
        <begin position="204"/>
        <end position="235"/>
    </location>
</feature>
<dbReference type="GO" id="GO:0008270">
    <property type="term" value="F:zinc ion binding"/>
    <property type="evidence" value="ECO:0007669"/>
    <property type="project" value="InterPro"/>
</dbReference>
<feature type="compositionally biased region" description="Basic and acidic residues" evidence="1">
    <location>
        <begin position="167"/>
        <end position="183"/>
    </location>
</feature>
<name>A0A644WGT2_9ZZZZ</name>
<dbReference type="PANTHER" id="PTHR46387">
    <property type="entry name" value="POLYNUCLEOTIDYL TRANSFERASE, RIBONUCLEASE H-LIKE SUPERFAMILY PROTEIN"/>
    <property type="match status" value="1"/>
</dbReference>